<dbReference type="NCBIfam" id="TIGR01499">
    <property type="entry name" value="folC"/>
    <property type="match status" value="1"/>
</dbReference>
<evidence type="ECO:0000256" key="8">
    <source>
        <dbReference type="ARBA" id="ARBA00022842"/>
    </source>
</evidence>
<dbReference type="RefSeq" id="WP_054326376.1">
    <property type="nucleotide sequence ID" value="NZ_JACOPL010000006.1"/>
</dbReference>
<keyword evidence="6 11" id="KW-0547">Nucleotide-binding</keyword>
<evidence type="ECO:0000259" key="13">
    <source>
        <dbReference type="Pfam" id="PF08245"/>
    </source>
</evidence>
<dbReference type="InterPro" id="IPR004101">
    <property type="entry name" value="Mur_ligase_C"/>
</dbReference>
<dbReference type="GO" id="GO:0008841">
    <property type="term" value="F:dihydrofolate synthase activity"/>
    <property type="evidence" value="ECO:0007669"/>
    <property type="project" value="TreeGrafter"/>
</dbReference>
<dbReference type="PIRSF" id="PIRSF001563">
    <property type="entry name" value="Folylpolyglu_synth"/>
    <property type="match status" value="1"/>
</dbReference>
<evidence type="ECO:0000256" key="2">
    <source>
        <dbReference type="ARBA" id="ARBA00008276"/>
    </source>
</evidence>
<dbReference type="PANTHER" id="PTHR11136:SF0">
    <property type="entry name" value="DIHYDROFOLATE SYNTHETASE-RELATED"/>
    <property type="match status" value="1"/>
</dbReference>
<organism evidence="14 15">
    <name type="scientific">Agathobaculum faecis</name>
    <dbReference type="NCBI Taxonomy" id="2763013"/>
    <lineage>
        <taxon>Bacteria</taxon>
        <taxon>Bacillati</taxon>
        <taxon>Bacillota</taxon>
        <taxon>Clostridia</taxon>
        <taxon>Eubacteriales</taxon>
        <taxon>Butyricicoccaceae</taxon>
        <taxon>Agathobaculum</taxon>
    </lineage>
</organism>
<comment type="caution">
    <text evidence="14">The sequence shown here is derived from an EMBL/GenBank/DDBJ whole genome shotgun (WGS) entry which is preliminary data.</text>
</comment>
<dbReference type="PANTHER" id="PTHR11136">
    <property type="entry name" value="FOLYLPOLYGLUTAMATE SYNTHASE-RELATED"/>
    <property type="match status" value="1"/>
</dbReference>
<dbReference type="PROSITE" id="PS01011">
    <property type="entry name" value="FOLYLPOLYGLU_SYNT_1"/>
    <property type="match status" value="1"/>
</dbReference>
<dbReference type="SUPFAM" id="SSF53244">
    <property type="entry name" value="MurD-like peptide ligases, peptide-binding domain"/>
    <property type="match status" value="1"/>
</dbReference>
<protein>
    <recommendedName>
        <fullName evidence="3">tetrahydrofolate synthase</fullName>
        <ecNumber evidence="3">6.3.2.17</ecNumber>
    </recommendedName>
    <alternativeName>
        <fullName evidence="9">Tetrahydrofolylpolyglutamate synthase</fullName>
    </alternativeName>
</protein>
<sequence length="435" mass="46913">MMQSGTPKTAIDYIHALGRFTGRPGLHRIRALCAALGDPQDGLRFVHIAGTNGKGSTACMTASILQAAGYRVGLYTSPYLVQFHERIRVNGALISDGDLTRLSGEVAAAAKGLSLPAGETIGEFEFTTALGFRYFAEQGCDIVVLETGLGGRCDATNVVRTTEVSVITPISRDHMAVLGDTVAEIAGEKAAIIKPASAVVCADGQPEEAQVVIHHACEALGAVWYEGERECRLLRCGIDGSAFVCRGQGYTVAMPGRHQLQNAMTALRTVDALRLRGWEIPVEAAVRGLARARMQGRLERVVDQPLVLLDGAHNEAGIEALCRTVDELLKMRRLHVVMGMVRDKEYEVCVRRMARRADVFYACAPDTEDRSLNEQTVAALAEQGCAEVYDCHTVERALAAALGNASQEDCILVCGSLFLVGEAEKILRTRQKTAE</sequence>
<dbReference type="Pfam" id="PF02875">
    <property type="entry name" value="Mur_ligase_C"/>
    <property type="match status" value="1"/>
</dbReference>
<dbReference type="InterPro" id="IPR036615">
    <property type="entry name" value="Mur_ligase_C_dom_sf"/>
</dbReference>
<dbReference type="PROSITE" id="PS01012">
    <property type="entry name" value="FOLYLPOLYGLU_SYNT_2"/>
    <property type="match status" value="1"/>
</dbReference>
<feature type="domain" description="Mur ligase C-terminal" evidence="12">
    <location>
        <begin position="296"/>
        <end position="416"/>
    </location>
</feature>
<evidence type="ECO:0000256" key="5">
    <source>
        <dbReference type="ARBA" id="ARBA00022723"/>
    </source>
</evidence>
<evidence type="ECO:0000259" key="12">
    <source>
        <dbReference type="Pfam" id="PF02875"/>
    </source>
</evidence>
<evidence type="ECO:0000256" key="3">
    <source>
        <dbReference type="ARBA" id="ARBA00013025"/>
    </source>
</evidence>
<dbReference type="EMBL" id="JACOPL010000006">
    <property type="protein sequence ID" value="MBC5725417.1"/>
    <property type="molecule type" value="Genomic_DNA"/>
</dbReference>
<dbReference type="SUPFAM" id="SSF53623">
    <property type="entry name" value="MurD-like peptide ligases, catalytic domain"/>
    <property type="match status" value="1"/>
</dbReference>
<evidence type="ECO:0000256" key="6">
    <source>
        <dbReference type="ARBA" id="ARBA00022741"/>
    </source>
</evidence>
<dbReference type="InterPro" id="IPR018109">
    <property type="entry name" value="Folylpolyglutamate_synth_CS"/>
</dbReference>
<accession>A0A923LW70</accession>
<dbReference type="GO" id="GO:0004326">
    <property type="term" value="F:tetrahydrofolylpolyglutamate synthase activity"/>
    <property type="evidence" value="ECO:0007669"/>
    <property type="project" value="UniProtKB-EC"/>
</dbReference>
<evidence type="ECO:0000313" key="14">
    <source>
        <dbReference type="EMBL" id="MBC5725417.1"/>
    </source>
</evidence>
<evidence type="ECO:0000313" key="15">
    <source>
        <dbReference type="Proteomes" id="UP000606499"/>
    </source>
</evidence>
<evidence type="ECO:0000256" key="10">
    <source>
        <dbReference type="ARBA" id="ARBA00047493"/>
    </source>
</evidence>
<keyword evidence="15" id="KW-1185">Reference proteome</keyword>
<proteinExistence type="inferred from homology"/>
<evidence type="ECO:0000256" key="1">
    <source>
        <dbReference type="ARBA" id="ARBA00001946"/>
    </source>
</evidence>
<dbReference type="Pfam" id="PF08245">
    <property type="entry name" value="Mur_ligase_M"/>
    <property type="match status" value="1"/>
</dbReference>
<dbReference type="Proteomes" id="UP000606499">
    <property type="component" value="Unassembled WGS sequence"/>
</dbReference>
<dbReference type="Gene3D" id="3.40.1190.10">
    <property type="entry name" value="Mur-like, catalytic domain"/>
    <property type="match status" value="1"/>
</dbReference>
<dbReference type="InterPro" id="IPR013221">
    <property type="entry name" value="Mur_ligase_cen"/>
</dbReference>
<name>A0A923LW70_9FIRM</name>
<keyword evidence="8" id="KW-0460">Magnesium</keyword>
<evidence type="ECO:0000256" key="7">
    <source>
        <dbReference type="ARBA" id="ARBA00022840"/>
    </source>
</evidence>
<dbReference type="GO" id="GO:0046872">
    <property type="term" value="F:metal ion binding"/>
    <property type="evidence" value="ECO:0007669"/>
    <property type="project" value="UniProtKB-KW"/>
</dbReference>
<keyword evidence="4 11" id="KW-0436">Ligase</keyword>
<reference evidence="14" key="1">
    <citation type="submission" date="2020-08" db="EMBL/GenBank/DDBJ databases">
        <title>Genome public.</title>
        <authorList>
            <person name="Liu C."/>
            <person name="Sun Q."/>
        </authorList>
    </citation>
    <scope>NUCLEOTIDE SEQUENCE</scope>
    <source>
        <strain evidence="14">NSJ-28</strain>
    </source>
</reference>
<evidence type="ECO:0000256" key="9">
    <source>
        <dbReference type="ARBA" id="ARBA00030592"/>
    </source>
</evidence>
<keyword evidence="5" id="KW-0479">Metal-binding</keyword>
<dbReference type="InterPro" id="IPR036565">
    <property type="entry name" value="Mur-like_cat_sf"/>
</dbReference>
<comment type="catalytic activity">
    <reaction evidence="10">
        <text>(6S)-5,6,7,8-tetrahydrofolyl-(gamma-L-Glu)(n) + L-glutamate + ATP = (6S)-5,6,7,8-tetrahydrofolyl-(gamma-L-Glu)(n+1) + ADP + phosphate + H(+)</text>
        <dbReference type="Rhea" id="RHEA:10580"/>
        <dbReference type="Rhea" id="RHEA-COMP:14738"/>
        <dbReference type="Rhea" id="RHEA-COMP:14740"/>
        <dbReference type="ChEBI" id="CHEBI:15378"/>
        <dbReference type="ChEBI" id="CHEBI:29985"/>
        <dbReference type="ChEBI" id="CHEBI:30616"/>
        <dbReference type="ChEBI" id="CHEBI:43474"/>
        <dbReference type="ChEBI" id="CHEBI:141005"/>
        <dbReference type="ChEBI" id="CHEBI:456216"/>
        <dbReference type="EC" id="6.3.2.17"/>
    </reaction>
</comment>
<evidence type="ECO:0000256" key="4">
    <source>
        <dbReference type="ARBA" id="ARBA00022598"/>
    </source>
</evidence>
<dbReference type="InterPro" id="IPR001645">
    <property type="entry name" value="Folylpolyglutamate_synth"/>
</dbReference>
<dbReference type="FunFam" id="3.40.1190.10:FF:000011">
    <property type="entry name" value="Folylpolyglutamate synthase/dihydrofolate synthase"/>
    <property type="match status" value="1"/>
</dbReference>
<dbReference type="Gene3D" id="3.90.190.20">
    <property type="entry name" value="Mur ligase, C-terminal domain"/>
    <property type="match status" value="1"/>
</dbReference>
<gene>
    <name evidence="14" type="ORF">H8S45_08085</name>
</gene>
<dbReference type="GO" id="GO:0005524">
    <property type="term" value="F:ATP binding"/>
    <property type="evidence" value="ECO:0007669"/>
    <property type="project" value="UniProtKB-KW"/>
</dbReference>
<keyword evidence="7 11" id="KW-0067">ATP-binding</keyword>
<dbReference type="GO" id="GO:0005737">
    <property type="term" value="C:cytoplasm"/>
    <property type="evidence" value="ECO:0007669"/>
    <property type="project" value="TreeGrafter"/>
</dbReference>
<comment type="cofactor">
    <cofactor evidence="1">
        <name>Mg(2+)</name>
        <dbReference type="ChEBI" id="CHEBI:18420"/>
    </cofactor>
</comment>
<dbReference type="AlphaFoldDB" id="A0A923LW70"/>
<feature type="domain" description="Mur ligase central" evidence="13">
    <location>
        <begin position="48"/>
        <end position="267"/>
    </location>
</feature>
<evidence type="ECO:0000256" key="11">
    <source>
        <dbReference type="PIRNR" id="PIRNR001563"/>
    </source>
</evidence>
<comment type="similarity">
    <text evidence="2 11">Belongs to the folylpolyglutamate synthase family.</text>
</comment>
<dbReference type="EC" id="6.3.2.17" evidence="3"/>